<keyword evidence="9" id="KW-0067">ATP-binding</keyword>
<dbReference type="Gene3D" id="2.40.33.10">
    <property type="entry name" value="PK beta-barrel domain-like"/>
    <property type="match status" value="1"/>
</dbReference>
<comment type="similarity">
    <text evidence="3 14">Belongs to the pyruvate kinase family.</text>
</comment>
<evidence type="ECO:0000256" key="9">
    <source>
        <dbReference type="ARBA" id="ARBA00022840"/>
    </source>
</evidence>
<evidence type="ECO:0000313" key="18">
    <source>
        <dbReference type="Proteomes" id="UP001161580"/>
    </source>
</evidence>
<evidence type="ECO:0000256" key="8">
    <source>
        <dbReference type="ARBA" id="ARBA00022777"/>
    </source>
</evidence>
<evidence type="ECO:0000259" key="15">
    <source>
        <dbReference type="Pfam" id="PF00224"/>
    </source>
</evidence>
<dbReference type="GO" id="GO:0005524">
    <property type="term" value="F:ATP binding"/>
    <property type="evidence" value="ECO:0007669"/>
    <property type="project" value="UniProtKB-KW"/>
</dbReference>
<dbReference type="NCBIfam" id="TIGR01064">
    <property type="entry name" value="pyruv_kin"/>
    <property type="match status" value="1"/>
</dbReference>
<dbReference type="InterPro" id="IPR015793">
    <property type="entry name" value="Pyrv_Knase_brl"/>
</dbReference>
<dbReference type="EMBL" id="JALDYZ010000001">
    <property type="protein sequence ID" value="MDI7920669.1"/>
    <property type="molecule type" value="Genomic_DNA"/>
</dbReference>
<dbReference type="Proteomes" id="UP001161580">
    <property type="component" value="Unassembled WGS sequence"/>
</dbReference>
<dbReference type="InterPro" id="IPR036918">
    <property type="entry name" value="Pyrv_Knase_C_sf"/>
</dbReference>
<keyword evidence="5 14" id="KW-0808">Transferase</keyword>
<dbReference type="NCBIfam" id="NF004978">
    <property type="entry name" value="PRK06354.1"/>
    <property type="match status" value="1"/>
</dbReference>
<name>A0AAE3U266_9HYPH</name>
<dbReference type="PRINTS" id="PR01050">
    <property type="entry name" value="PYRUVTKNASE"/>
</dbReference>
<dbReference type="SUPFAM" id="SSF50800">
    <property type="entry name" value="PK beta-barrel domain-like"/>
    <property type="match status" value="1"/>
</dbReference>
<keyword evidence="12 17" id="KW-0670">Pyruvate</keyword>
<dbReference type="GO" id="GO:0000287">
    <property type="term" value="F:magnesium ion binding"/>
    <property type="evidence" value="ECO:0007669"/>
    <property type="project" value="UniProtKB-UniRule"/>
</dbReference>
<comment type="pathway">
    <text evidence="2 14">Carbohydrate degradation; glycolysis; pyruvate from D-glyceraldehyde 3-phosphate: step 5/5.</text>
</comment>
<evidence type="ECO:0000256" key="7">
    <source>
        <dbReference type="ARBA" id="ARBA00022741"/>
    </source>
</evidence>
<evidence type="ECO:0000256" key="6">
    <source>
        <dbReference type="ARBA" id="ARBA00022723"/>
    </source>
</evidence>
<evidence type="ECO:0000313" key="17">
    <source>
        <dbReference type="EMBL" id="MDI7920669.1"/>
    </source>
</evidence>
<accession>A0AAE3U266</accession>
<feature type="domain" description="Pyruvate kinase barrel" evidence="15">
    <location>
        <begin position="5"/>
        <end position="323"/>
    </location>
</feature>
<dbReference type="NCBIfam" id="NF004491">
    <property type="entry name" value="PRK05826.1"/>
    <property type="match status" value="1"/>
</dbReference>
<dbReference type="InterPro" id="IPR015813">
    <property type="entry name" value="Pyrv/PenolPyrv_kinase-like_dom"/>
</dbReference>
<dbReference type="InterPro" id="IPR011037">
    <property type="entry name" value="Pyrv_Knase-like_insert_dom_sf"/>
</dbReference>
<keyword evidence="7" id="KW-0547">Nucleotide-binding</keyword>
<dbReference type="Gene3D" id="3.40.1380.20">
    <property type="entry name" value="Pyruvate kinase, C-terminal domain"/>
    <property type="match status" value="1"/>
</dbReference>
<dbReference type="SUPFAM" id="SSF52935">
    <property type="entry name" value="PK C-terminal domain-like"/>
    <property type="match status" value="1"/>
</dbReference>
<dbReference type="InterPro" id="IPR015806">
    <property type="entry name" value="Pyrv_Knase_insert_dom_sf"/>
</dbReference>
<comment type="catalytic activity">
    <reaction evidence="14">
        <text>pyruvate + ATP = phosphoenolpyruvate + ADP + H(+)</text>
        <dbReference type="Rhea" id="RHEA:18157"/>
        <dbReference type="ChEBI" id="CHEBI:15361"/>
        <dbReference type="ChEBI" id="CHEBI:15378"/>
        <dbReference type="ChEBI" id="CHEBI:30616"/>
        <dbReference type="ChEBI" id="CHEBI:58702"/>
        <dbReference type="ChEBI" id="CHEBI:456216"/>
        <dbReference type="EC" id="2.7.1.40"/>
    </reaction>
</comment>
<evidence type="ECO:0000256" key="1">
    <source>
        <dbReference type="ARBA" id="ARBA00001958"/>
    </source>
</evidence>
<reference evidence="17" key="1">
    <citation type="submission" date="2022-03" db="EMBL/GenBank/DDBJ databases">
        <title>Fererhizobium litorale gen. nov., sp. nov., isolated from sandy sediments of the Sea of Japan seashore.</title>
        <authorList>
            <person name="Romanenko L."/>
            <person name="Kurilenko V."/>
            <person name="Otstavnykh N."/>
            <person name="Svetashev V."/>
            <person name="Tekutyeva L."/>
            <person name="Isaeva M."/>
            <person name="Mikhailov V."/>
        </authorList>
    </citation>
    <scope>NUCLEOTIDE SEQUENCE</scope>
    <source>
        <strain evidence="17">KMM 9576</strain>
    </source>
</reference>
<dbReference type="GO" id="GO:0016301">
    <property type="term" value="F:kinase activity"/>
    <property type="evidence" value="ECO:0007669"/>
    <property type="project" value="UniProtKB-KW"/>
</dbReference>
<keyword evidence="11 14" id="KW-0324">Glycolysis</keyword>
<sequence>MKRNRKVKILATLGPASSEEAMIQKLHEAGADLFRINMSHASHEVMRMLIGRIRAVEARCGRPIGILADLQGPKLRVGKFADGKVELKVGQTFTLDSNETPGDNARVYLPHPEILEAVKPGHRLLIDDGKLHLEAVETDGKRIVCKVISGTKISDRKGVSLPDTLLGVGALTDKDRADLDAVLATDEVDWVALSFIQRPEDLAEVRKVARGRVGLMSKIEKPQAIERIDEIIELSDALMVARGDLGVEMPLESVPGLQKQLIRACRRAGKPVVVATQMLESMISAPVPTRAEVSDVATAVFEGADAVMLSAESASGDYPVEAVATMASVASTVERDPHYSGIIYAQRPQPEATGADAISLAARQIAETLKLTAIVCYTSSGTTGLRAARERPQVPILALSPIIQTARRLSVVWGLHCVVTSDATDLDDMVNRACRIVSAEGFGKPGDRVIISAGVPLGTPGATNMLRIAYIGSDGLSGI</sequence>
<organism evidence="17 18">
    <name type="scientific">Ferirhizobium litorale</name>
    <dbReference type="NCBI Taxonomy" id="2927786"/>
    <lineage>
        <taxon>Bacteria</taxon>
        <taxon>Pseudomonadati</taxon>
        <taxon>Pseudomonadota</taxon>
        <taxon>Alphaproteobacteria</taxon>
        <taxon>Hyphomicrobiales</taxon>
        <taxon>Rhizobiaceae</taxon>
        <taxon>Ferirhizobium</taxon>
    </lineage>
</organism>
<dbReference type="AlphaFoldDB" id="A0AAE3U266"/>
<protein>
    <recommendedName>
        <fullName evidence="4 13">Pyruvate kinase</fullName>
        <ecNumber evidence="4 13">2.7.1.40</ecNumber>
    </recommendedName>
</protein>
<dbReference type="InterPro" id="IPR018209">
    <property type="entry name" value="Pyrv_Knase_AS"/>
</dbReference>
<keyword evidence="6" id="KW-0479">Metal-binding</keyword>
<evidence type="ECO:0000256" key="14">
    <source>
        <dbReference type="RuleBase" id="RU000504"/>
    </source>
</evidence>
<dbReference type="PROSITE" id="PS00110">
    <property type="entry name" value="PYRUVATE_KINASE"/>
    <property type="match status" value="1"/>
</dbReference>
<dbReference type="RefSeq" id="WP_311784854.1">
    <property type="nucleotide sequence ID" value="NZ_JALDYY010000001.1"/>
</dbReference>
<comment type="caution">
    <text evidence="17">The sequence shown here is derived from an EMBL/GenBank/DDBJ whole genome shotgun (WGS) entry which is preliminary data.</text>
</comment>
<evidence type="ECO:0000256" key="2">
    <source>
        <dbReference type="ARBA" id="ARBA00004997"/>
    </source>
</evidence>
<dbReference type="InterPro" id="IPR001697">
    <property type="entry name" value="Pyr_Knase"/>
</dbReference>
<gene>
    <name evidence="17" type="primary">pyk</name>
    <name evidence="17" type="ORF">MRS75_01070</name>
</gene>
<dbReference type="Pfam" id="PF02887">
    <property type="entry name" value="PK_C"/>
    <property type="match status" value="1"/>
</dbReference>
<dbReference type="SUPFAM" id="SSF51621">
    <property type="entry name" value="Phosphoenolpyruvate/pyruvate domain"/>
    <property type="match status" value="1"/>
</dbReference>
<evidence type="ECO:0000256" key="12">
    <source>
        <dbReference type="ARBA" id="ARBA00023317"/>
    </source>
</evidence>
<dbReference type="NCBIfam" id="NF004886">
    <property type="entry name" value="PRK06247.1"/>
    <property type="match status" value="1"/>
</dbReference>
<proteinExistence type="inferred from homology"/>
<comment type="cofactor">
    <cofactor evidence="1">
        <name>K(+)</name>
        <dbReference type="ChEBI" id="CHEBI:29103"/>
    </cofactor>
</comment>
<dbReference type="PANTHER" id="PTHR11817">
    <property type="entry name" value="PYRUVATE KINASE"/>
    <property type="match status" value="1"/>
</dbReference>
<dbReference type="Pfam" id="PF00224">
    <property type="entry name" value="PK"/>
    <property type="match status" value="1"/>
</dbReference>
<dbReference type="GO" id="GO:0004743">
    <property type="term" value="F:pyruvate kinase activity"/>
    <property type="evidence" value="ECO:0007669"/>
    <property type="project" value="UniProtKB-UniRule"/>
</dbReference>
<dbReference type="EC" id="2.7.1.40" evidence="4 13"/>
<dbReference type="GO" id="GO:0030955">
    <property type="term" value="F:potassium ion binding"/>
    <property type="evidence" value="ECO:0007669"/>
    <property type="project" value="UniProtKB-UniRule"/>
</dbReference>
<evidence type="ECO:0000256" key="11">
    <source>
        <dbReference type="ARBA" id="ARBA00023152"/>
    </source>
</evidence>
<evidence type="ECO:0000256" key="4">
    <source>
        <dbReference type="ARBA" id="ARBA00012142"/>
    </source>
</evidence>
<evidence type="ECO:0000259" key="16">
    <source>
        <dbReference type="Pfam" id="PF02887"/>
    </source>
</evidence>
<keyword evidence="18" id="KW-1185">Reference proteome</keyword>
<evidence type="ECO:0000256" key="5">
    <source>
        <dbReference type="ARBA" id="ARBA00022679"/>
    </source>
</evidence>
<dbReference type="FunFam" id="2.40.33.10:FF:000001">
    <property type="entry name" value="Pyruvate kinase"/>
    <property type="match status" value="1"/>
</dbReference>
<feature type="domain" description="Pyruvate kinase C-terminal" evidence="16">
    <location>
        <begin position="356"/>
        <end position="468"/>
    </location>
</feature>
<evidence type="ECO:0000256" key="10">
    <source>
        <dbReference type="ARBA" id="ARBA00022842"/>
    </source>
</evidence>
<dbReference type="Gene3D" id="3.20.20.60">
    <property type="entry name" value="Phosphoenolpyruvate-binding domains"/>
    <property type="match status" value="1"/>
</dbReference>
<dbReference type="InterPro" id="IPR015795">
    <property type="entry name" value="Pyrv_Knase_C"/>
</dbReference>
<evidence type="ECO:0000256" key="13">
    <source>
        <dbReference type="NCBIfam" id="TIGR01064"/>
    </source>
</evidence>
<dbReference type="InterPro" id="IPR040442">
    <property type="entry name" value="Pyrv_kinase-like_dom_sf"/>
</dbReference>
<keyword evidence="8 14" id="KW-0418">Kinase</keyword>
<keyword evidence="10 14" id="KW-0460">Magnesium</keyword>
<evidence type="ECO:0000256" key="3">
    <source>
        <dbReference type="ARBA" id="ARBA00008663"/>
    </source>
</evidence>